<reference evidence="1" key="1">
    <citation type="journal article" date="2011" name="Environ. Microbiol.">
        <title>Time-series analyses of Monterey Bay coastal microbial picoplankton using a 'genome proxy' microarray.</title>
        <authorList>
            <person name="Rich V.I."/>
            <person name="Pham V.D."/>
            <person name="Eppley J."/>
            <person name="Shi Y."/>
            <person name="DeLong E.F."/>
        </authorList>
    </citation>
    <scope>NUCLEOTIDE SEQUENCE</scope>
</reference>
<evidence type="ECO:0000313" key="1">
    <source>
        <dbReference type="EMBL" id="ADI17786.1"/>
    </source>
</evidence>
<organism evidence="1">
    <name type="scientific">uncultured Sphingobacteriales bacterium HF0130_33B19</name>
    <dbReference type="NCBI Taxonomy" id="710991"/>
    <lineage>
        <taxon>Bacteria</taxon>
        <taxon>Pseudomonadati</taxon>
        <taxon>Bacteroidota</taxon>
        <taxon>Sphingobacteriia</taxon>
        <taxon>Sphingobacteriales</taxon>
        <taxon>environmental samples</taxon>
    </lineage>
</organism>
<proteinExistence type="predicted"/>
<dbReference type="AlphaFoldDB" id="E0XTP5"/>
<accession>E0XTP5</accession>
<name>E0XTP5_9SPHI</name>
<protein>
    <submittedName>
        <fullName evidence="1">Uncharacterized protein</fullName>
    </submittedName>
</protein>
<dbReference type="EMBL" id="GU474874">
    <property type="protein sequence ID" value="ADI17786.1"/>
    <property type="molecule type" value="Genomic_DNA"/>
</dbReference>
<sequence>MDSIIYCQTTLFNHFSDNQTSIHKKSGCKYKLFYYSSKKNKQKFKKFINNIIKRDKYLKYSVL</sequence>